<feature type="region of interest" description="Disordered" evidence="1">
    <location>
        <begin position="211"/>
        <end position="242"/>
    </location>
</feature>
<proteinExistence type="predicted"/>
<dbReference type="Proteomes" id="UP000295070">
    <property type="component" value="Unassembled WGS sequence"/>
</dbReference>
<evidence type="ECO:0000313" key="4">
    <source>
        <dbReference type="Proteomes" id="UP000295070"/>
    </source>
</evidence>
<dbReference type="InterPro" id="IPR046616">
    <property type="entry name" value="DUF6729"/>
</dbReference>
<name>A0A484C2X0_PERFV</name>
<accession>A0A484C2X0</accession>
<dbReference type="Pfam" id="PF20499">
    <property type="entry name" value="DUF6729"/>
    <property type="match status" value="1"/>
</dbReference>
<dbReference type="AlphaFoldDB" id="A0A484C2X0"/>
<feature type="region of interest" description="Disordered" evidence="1">
    <location>
        <begin position="1"/>
        <end position="36"/>
    </location>
</feature>
<feature type="domain" description="DUF6729" evidence="2">
    <location>
        <begin position="347"/>
        <end position="524"/>
    </location>
</feature>
<keyword evidence="4" id="KW-1185">Reference proteome</keyword>
<evidence type="ECO:0000256" key="1">
    <source>
        <dbReference type="SAM" id="MobiDB-lite"/>
    </source>
</evidence>
<feature type="compositionally biased region" description="Low complexity" evidence="1">
    <location>
        <begin position="212"/>
        <end position="242"/>
    </location>
</feature>
<dbReference type="EMBL" id="SCKG01000036">
    <property type="protein sequence ID" value="TDG95924.1"/>
    <property type="molecule type" value="Genomic_DNA"/>
</dbReference>
<evidence type="ECO:0000259" key="2">
    <source>
        <dbReference type="Pfam" id="PF20499"/>
    </source>
</evidence>
<evidence type="ECO:0000313" key="3">
    <source>
        <dbReference type="EMBL" id="TDG95924.1"/>
    </source>
</evidence>
<protein>
    <recommendedName>
        <fullName evidence="2">DUF6729 domain-containing protein</fullName>
    </recommendedName>
</protein>
<organism evidence="3 4">
    <name type="scientific">Perca flavescens</name>
    <name type="common">American yellow perch</name>
    <name type="synonym">Morone flavescens</name>
    <dbReference type="NCBI Taxonomy" id="8167"/>
    <lineage>
        <taxon>Eukaryota</taxon>
        <taxon>Metazoa</taxon>
        <taxon>Chordata</taxon>
        <taxon>Craniata</taxon>
        <taxon>Vertebrata</taxon>
        <taxon>Euteleostomi</taxon>
        <taxon>Actinopterygii</taxon>
        <taxon>Neopterygii</taxon>
        <taxon>Teleostei</taxon>
        <taxon>Neoteleostei</taxon>
        <taxon>Acanthomorphata</taxon>
        <taxon>Eupercaria</taxon>
        <taxon>Perciformes</taxon>
        <taxon>Percoidei</taxon>
        <taxon>Percidae</taxon>
        <taxon>Percinae</taxon>
        <taxon>Perca</taxon>
    </lineage>
</organism>
<sequence>MENPTFRRAPNGTLLLKASAEATRTRPPGSQAPYRAKKSEEVDAEAWAHVNSEGGDTTNATLILSRWKVQFGKYQGKTFHWLLENDVGYSANLVASHQKERERTGSQSPLMANKDAFTRYSSAYPDFTEAVRFQRAFEEARVKSLQPGQEGQALVGFGDFKFETLQSLYILCEKLSDLCRFVNYLRRKMPAPGTQMENAVQYVRNRDRQRARAVAASTTTTAAAASTCTTTSTSTSSSSSSSQASVSAASQRARSTSQPLGSALAAFVSGRRSLSAVEMQAKLKKIVPKPAFPASSFRPFRPALPSTSTQEPSDEELVKAVVDSEKSAACVLAGSSHCGAAAVDRPFTRSSKGRSQLIKELNVWWYPPQTRPIYTQPPASPDPFFACRLFLWMPHRIWHLQLTCPQPLCTGTMTKAGLYRTIRRVLDIDGWYLMATEYLECRRCKKKVGGWSQGIFRQLSPTYSCQFPAVLTYKLSCDLRVVAQLRSRTLGNSASRLAHSDAWMRRAIAYIGVCEQFLALCTEYKARITSTLGSILKMDSTKKVTKKLAGTAEDTAAWVTNVGNEHGQVLISVLTCSEGTEGLSAMAVGLMRRYRRAGVRPPQLIYVDRDCCSRDGVSKTAALFQV</sequence>
<comment type="caution">
    <text evidence="3">The sequence shown here is derived from an EMBL/GenBank/DDBJ whole genome shotgun (WGS) entry which is preliminary data.</text>
</comment>
<dbReference type="PANTHER" id="PTHR24401:SF29">
    <property type="entry name" value="SI:CH211-243P7.3-RELATED"/>
    <property type="match status" value="1"/>
</dbReference>
<dbReference type="PANTHER" id="PTHR24401">
    <property type="entry name" value="SI:CH211-243P7.3-RELATED"/>
    <property type="match status" value="1"/>
</dbReference>
<reference evidence="3 4" key="1">
    <citation type="submission" date="2019-01" db="EMBL/GenBank/DDBJ databases">
        <title>A chromosome-scale genome assembly of the yellow perch, Perca flavescens.</title>
        <authorList>
            <person name="Feron R."/>
            <person name="Morvezen R."/>
            <person name="Bestin A."/>
            <person name="Haffray P."/>
            <person name="Klopp C."/>
            <person name="Zahm M."/>
            <person name="Cabau C."/>
            <person name="Roques C."/>
            <person name="Donnadieu C."/>
            <person name="Bouchez O."/>
            <person name="Christie M."/>
            <person name="Larson W."/>
            <person name="Guiguen Y."/>
        </authorList>
    </citation>
    <scope>NUCLEOTIDE SEQUENCE [LARGE SCALE GENOMIC DNA]</scope>
    <source>
        <strain evidence="3">YP-PL-M2</strain>
        <tissue evidence="3">Blood</tissue>
    </source>
</reference>
<gene>
    <name evidence="3" type="ORF">EPR50_G00243820</name>
</gene>